<dbReference type="AlphaFoldDB" id="A0A174TJV6"/>
<dbReference type="Proteomes" id="UP000095712">
    <property type="component" value="Unassembled WGS sequence"/>
</dbReference>
<evidence type="ECO:0000313" key="2">
    <source>
        <dbReference type="Proteomes" id="UP000095712"/>
    </source>
</evidence>
<gene>
    <name evidence="1" type="ORF">ERS852523_03882</name>
</gene>
<proteinExistence type="predicted"/>
<dbReference type="OrthoDB" id="1855452at2"/>
<sequence length="39" mass="4054">MASVLTSIATLVEKIANLGAGLASYGGMYQPQKPDCLIK</sequence>
<accession>A0A174TJV6</accession>
<evidence type="ECO:0000313" key="1">
    <source>
        <dbReference type="EMBL" id="CUQ08118.1"/>
    </source>
</evidence>
<reference evidence="1 2" key="1">
    <citation type="submission" date="2015-09" db="EMBL/GenBank/DDBJ databases">
        <authorList>
            <consortium name="Pathogen Informatics"/>
        </authorList>
    </citation>
    <scope>NUCLEOTIDE SEQUENCE [LARGE SCALE GENOMIC DNA]</scope>
    <source>
        <strain evidence="1 2">2789STDY5834911</strain>
    </source>
</reference>
<organism evidence="1 2">
    <name type="scientific">Blautia wexlerae</name>
    <dbReference type="NCBI Taxonomy" id="418240"/>
    <lineage>
        <taxon>Bacteria</taxon>
        <taxon>Bacillati</taxon>
        <taxon>Bacillota</taxon>
        <taxon>Clostridia</taxon>
        <taxon>Lachnospirales</taxon>
        <taxon>Lachnospiraceae</taxon>
        <taxon>Blautia</taxon>
    </lineage>
</organism>
<dbReference type="EMBL" id="CZAW01000069">
    <property type="protein sequence ID" value="CUQ08118.1"/>
    <property type="molecule type" value="Genomic_DNA"/>
</dbReference>
<dbReference type="RefSeq" id="WP_082419295.1">
    <property type="nucleotide sequence ID" value="NZ_CZAW01000069.1"/>
</dbReference>
<protein>
    <submittedName>
        <fullName evidence="1">Cyclic lactone autoinducer peptide</fullName>
    </submittedName>
</protein>
<dbReference type="NCBIfam" id="TIGR04223">
    <property type="entry name" value="quorum_AgrD"/>
    <property type="match status" value="1"/>
</dbReference>
<dbReference type="InterPro" id="IPR009229">
    <property type="entry name" value="AgrD"/>
</dbReference>
<name>A0A174TJV6_9FIRM</name>